<comment type="similarity">
    <text evidence="1">Belongs to the UPF0201 family.</text>
</comment>
<comment type="caution">
    <text evidence="2">The sequence shown here is derived from an EMBL/GenBank/DDBJ whole genome shotgun (WGS) entry which is preliminary data.</text>
</comment>
<reference evidence="2" key="1">
    <citation type="submission" date="2021-03" db="EMBL/GenBank/DDBJ databases">
        <title>Genomic Encyclopedia of Type Strains, Phase IV (KMG-V): Genome sequencing to study the core and pangenomes of soil and plant-associated prokaryotes.</title>
        <authorList>
            <person name="Whitman W."/>
        </authorList>
    </citation>
    <scope>NUCLEOTIDE SEQUENCE</scope>
    <source>
        <strain evidence="2">C4</strain>
    </source>
</reference>
<dbReference type="AlphaFoldDB" id="A0A8J7UTC5"/>
<dbReference type="RefSeq" id="WP_209590994.1">
    <property type="nucleotide sequence ID" value="NZ_JAGGMU010000002.1"/>
</dbReference>
<dbReference type="EMBL" id="JAGGMV010000002">
    <property type="protein sequence ID" value="MBP2201518.1"/>
    <property type="molecule type" value="Genomic_DNA"/>
</dbReference>
<organism evidence="2 3">
    <name type="scientific">Methanococcus voltae</name>
    <dbReference type="NCBI Taxonomy" id="2188"/>
    <lineage>
        <taxon>Archaea</taxon>
        <taxon>Methanobacteriati</taxon>
        <taxon>Methanobacteriota</taxon>
        <taxon>Methanomada group</taxon>
        <taxon>Methanococci</taxon>
        <taxon>Methanococcales</taxon>
        <taxon>Methanococcaceae</taxon>
        <taxon>Methanococcus</taxon>
    </lineage>
</organism>
<dbReference type="InterPro" id="IPR002739">
    <property type="entry name" value="PAB1135-like"/>
</dbReference>
<evidence type="ECO:0000256" key="1">
    <source>
        <dbReference type="HAMAP-Rule" id="MF_01112"/>
    </source>
</evidence>
<gene>
    <name evidence="2" type="ORF">J3E07_000930</name>
</gene>
<accession>A0A8J7UTC5</accession>
<name>A0A8J7UTC5_METVO</name>
<dbReference type="InterPro" id="IPR022803">
    <property type="entry name" value="Ribosomal_uL5_dom_sf"/>
</dbReference>
<dbReference type="Gene3D" id="3.30.1440.10">
    <property type="match status" value="1"/>
</dbReference>
<dbReference type="SUPFAM" id="SSF55282">
    <property type="entry name" value="RL5-like"/>
    <property type="match status" value="1"/>
</dbReference>
<sequence>MIINLRAFLKPTESYDKVAKAIKNIFPDAELTLEDQKYVLGTAKDINVFKQLLRTEEILDTGRMVLERGASDKLSKFYINKQAAFSNTLNFDKDVHGGIRISIIIDEKDEEEFKYSKNYKYYEDYEGDVSPALLHLIKSIAPKTKHGYIINEYELDEY</sequence>
<dbReference type="Proteomes" id="UP000740329">
    <property type="component" value="Unassembled WGS sequence"/>
</dbReference>
<protein>
    <recommendedName>
        <fullName evidence="1">UPF0201 protein J3E07_000930</fullName>
    </recommendedName>
</protein>
<dbReference type="PANTHER" id="PTHR39652:SF1">
    <property type="entry name" value="UPF0201 PROTEIN TK1335"/>
    <property type="match status" value="1"/>
</dbReference>
<dbReference type="HAMAP" id="MF_01112">
    <property type="entry name" value="UPF0201"/>
    <property type="match status" value="1"/>
</dbReference>
<proteinExistence type="inferred from homology"/>
<dbReference type="Pfam" id="PF01877">
    <property type="entry name" value="RNA_binding"/>
    <property type="match status" value="1"/>
</dbReference>
<dbReference type="OrthoDB" id="7819at2157"/>
<dbReference type="PANTHER" id="PTHR39652">
    <property type="entry name" value="UPF0201 PROTEIN TK1335"/>
    <property type="match status" value="1"/>
</dbReference>
<evidence type="ECO:0000313" key="3">
    <source>
        <dbReference type="Proteomes" id="UP000740329"/>
    </source>
</evidence>
<evidence type="ECO:0000313" key="2">
    <source>
        <dbReference type="EMBL" id="MBP2201518.1"/>
    </source>
</evidence>